<organism evidence="1 2">
    <name type="scientific">Flavobacterium lipolyticum</name>
    <dbReference type="NCBI Taxonomy" id="2893754"/>
    <lineage>
        <taxon>Bacteria</taxon>
        <taxon>Pseudomonadati</taxon>
        <taxon>Bacteroidota</taxon>
        <taxon>Flavobacteriia</taxon>
        <taxon>Flavobacteriales</taxon>
        <taxon>Flavobacteriaceae</taxon>
        <taxon>Flavobacterium</taxon>
    </lineage>
</organism>
<comment type="caution">
    <text evidence="1">The sequence shown here is derived from an EMBL/GenBank/DDBJ whole genome shotgun (WGS) entry which is preliminary data.</text>
</comment>
<keyword evidence="2" id="KW-1185">Reference proteome</keyword>
<dbReference type="EMBL" id="JAJJMN010000001">
    <property type="protein sequence ID" value="MCC9016405.1"/>
    <property type="molecule type" value="Genomic_DNA"/>
</dbReference>
<dbReference type="RefSeq" id="WP_202702388.1">
    <property type="nucleotide sequence ID" value="NZ_JAJJMN010000001.1"/>
</dbReference>
<sequence length="66" mass="7457">MKFILNLTNVEQLSKSELKQIKGGDFIYYLNGYQLRCAKQLTQPPTCGNIPSFCLISPDMCPIDQS</sequence>
<protein>
    <submittedName>
        <fullName evidence="1">Bacteriocin</fullName>
    </submittedName>
</protein>
<name>A0ABS8LV20_9FLAO</name>
<evidence type="ECO:0000313" key="2">
    <source>
        <dbReference type="Proteomes" id="UP001430700"/>
    </source>
</evidence>
<dbReference type="Proteomes" id="UP001430700">
    <property type="component" value="Unassembled WGS sequence"/>
</dbReference>
<reference evidence="1" key="1">
    <citation type="submission" date="2021-11" db="EMBL/GenBank/DDBJ databases">
        <title>Description of novel Flavobacterium species.</title>
        <authorList>
            <person name="Saticioglu I.B."/>
            <person name="Ay H."/>
            <person name="Altun S."/>
            <person name="Duman M."/>
        </authorList>
    </citation>
    <scope>NUCLEOTIDE SEQUENCE</scope>
    <source>
        <strain evidence="1">F-126</strain>
    </source>
</reference>
<dbReference type="NCBIfam" id="TIGR01847">
    <property type="entry name" value="bacteriocin_sig"/>
    <property type="match status" value="1"/>
</dbReference>
<accession>A0ABS8LV20</accession>
<evidence type="ECO:0000313" key="1">
    <source>
        <dbReference type="EMBL" id="MCC9016405.1"/>
    </source>
</evidence>
<dbReference type="InterPro" id="IPR010133">
    <property type="entry name" value="Bacteriocin_signal_seq"/>
</dbReference>
<proteinExistence type="predicted"/>
<gene>
    <name evidence="1" type="ORF">LNQ34_01280</name>
</gene>